<feature type="chain" id="PRO_5036886361" evidence="1">
    <location>
        <begin position="23"/>
        <end position="322"/>
    </location>
</feature>
<accession>A0A948RY60</accession>
<reference evidence="2" key="1">
    <citation type="submission" date="2021-05" db="EMBL/GenBank/DDBJ databases">
        <title>Energy efficiency and biological interactions define the core microbiome of deep oligotrophic groundwater.</title>
        <authorList>
            <person name="Mehrshad M."/>
            <person name="Lopez-Fernandez M."/>
            <person name="Bell E."/>
            <person name="Bernier-Latmani R."/>
            <person name="Bertilsson S."/>
            <person name="Dopson M."/>
        </authorList>
    </citation>
    <scope>NUCLEOTIDE SEQUENCE</scope>
    <source>
        <strain evidence="2">Modern_marine.mb.64</strain>
    </source>
</reference>
<keyword evidence="1" id="KW-0732">Signal</keyword>
<dbReference type="EMBL" id="JAHJDP010000074">
    <property type="protein sequence ID" value="MBU2691738.1"/>
    <property type="molecule type" value="Genomic_DNA"/>
</dbReference>
<feature type="signal peptide" evidence="1">
    <location>
        <begin position="1"/>
        <end position="22"/>
    </location>
</feature>
<organism evidence="2 3">
    <name type="scientific">Eiseniibacteriota bacterium</name>
    <dbReference type="NCBI Taxonomy" id="2212470"/>
    <lineage>
        <taxon>Bacteria</taxon>
        <taxon>Candidatus Eiseniibacteriota</taxon>
    </lineage>
</organism>
<evidence type="ECO:0000256" key="1">
    <source>
        <dbReference type="SAM" id="SignalP"/>
    </source>
</evidence>
<evidence type="ECO:0000313" key="2">
    <source>
        <dbReference type="EMBL" id="MBU2691738.1"/>
    </source>
</evidence>
<dbReference type="NCBIfam" id="NF038127">
    <property type="entry name" value="FDP_fam"/>
    <property type="match status" value="1"/>
</dbReference>
<proteinExistence type="predicted"/>
<evidence type="ECO:0000313" key="3">
    <source>
        <dbReference type="Proteomes" id="UP000777784"/>
    </source>
</evidence>
<protein>
    <submittedName>
        <fullName evidence="2">DVUA0089 family protein</fullName>
    </submittedName>
</protein>
<dbReference type="Proteomes" id="UP000777784">
    <property type="component" value="Unassembled WGS sequence"/>
</dbReference>
<gene>
    <name evidence="2" type="ORF">KJ970_12500</name>
</gene>
<name>A0A948RY60_UNCEI</name>
<dbReference type="SUPFAM" id="SSF89260">
    <property type="entry name" value="Collagen-binding domain"/>
    <property type="match status" value="1"/>
</dbReference>
<dbReference type="Gene3D" id="2.60.120.380">
    <property type="match status" value="1"/>
</dbReference>
<comment type="caution">
    <text evidence="2">The sequence shown here is derived from an EMBL/GenBank/DDBJ whole genome shotgun (WGS) entry which is preliminary data.</text>
</comment>
<sequence>MKIGTILCAIAALALCAGMVSADPFHVEEKAWSYPDGMFDGRDEYAEVEPNDTCPGTQTIVCGDVITPAALDPSGDHDHFPFTLAGPMTVTLGTDDIDPGAPDGTDTYIELWSGDCLTYLAGDDDGGPGLYSLLITDLPAGDYAAMVRGYGDSATGPYKMFFDCAGVQPPPENDTCAGAEEFGYFIERCTTGQVAGSTATAFNDYNPGVPGPSCTGYSANGRDVVYYMDLETGDQVHLVYTGTGYDASFYVVTDCSDMTSCVVGADDPEVINWVCTATGRYYIILDAYPTDIGGDWTLAYTITCPEPTPANSTTWGQIKSTY</sequence>
<dbReference type="AlphaFoldDB" id="A0A948RY60"/>